<gene>
    <name evidence="2" type="ORF">OFAG_00339</name>
</gene>
<dbReference type="eggNOG" id="ENOG5032Z50">
    <property type="taxonomic scope" value="Bacteria"/>
</dbReference>
<dbReference type="HOGENOM" id="CLU_177098_0_0_4"/>
<dbReference type="EMBL" id="ACDP02000029">
    <property type="protein sequence ID" value="EEO27186.1"/>
    <property type="molecule type" value="Genomic_DNA"/>
</dbReference>
<dbReference type="AlphaFoldDB" id="C3X1V0"/>
<proteinExistence type="predicted"/>
<organism evidence="2 3">
    <name type="scientific">Oxalobacter paraformigenes</name>
    <dbReference type="NCBI Taxonomy" id="556268"/>
    <lineage>
        <taxon>Bacteria</taxon>
        <taxon>Pseudomonadati</taxon>
        <taxon>Pseudomonadota</taxon>
        <taxon>Betaproteobacteria</taxon>
        <taxon>Burkholderiales</taxon>
        <taxon>Oxalobacteraceae</taxon>
        <taxon>Oxalobacter</taxon>
    </lineage>
</organism>
<dbReference type="Pfam" id="PF22479">
    <property type="entry name" value="Pam3_gp18"/>
    <property type="match status" value="1"/>
</dbReference>
<dbReference type="Proteomes" id="UP000003973">
    <property type="component" value="Unassembled WGS sequence"/>
</dbReference>
<evidence type="ECO:0000313" key="3">
    <source>
        <dbReference type="Proteomes" id="UP000003973"/>
    </source>
</evidence>
<dbReference type="RefSeq" id="WP_005876077.1">
    <property type="nucleotide sequence ID" value="NZ_CABMNL010000001.1"/>
</dbReference>
<evidence type="ECO:0000313" key="2">
    <source>
        <dbReference type="EMBL" id="EEO27186.1"/>
    </source>
</evidence>
<evidence type="ECO:0000259" key="1">
    <source>
        <dbReference type="Pfam" id="PF22479"/>
    </source>
</evidence>
<reference evidence="2" key="1">
    <citation type="submission" date="2011-10" db="EMBL/GenBank/DDBJ databases">
        <title>The Genome Sequence of Oxalobacter formigenes HOxBLS.</title>
        <authorList>
            <consortium name="The Broad Institute Genome Sequencing Platform"/>
            <person name="Earl A."/>
            <person name="Ward D."/>
            <person name="Feldgarden M."/>
            <person name="Gevers D."/>
            <person name="Allison M.J."/>
            <person name="Humphrey S."/>
            <person name="Young S.K."/>
            <person name="Zeng Q."/>
            <person name="Gargeya S."/>
            <person name="Fitzgerald M."/>
            <person name="Haas B."/>
            <person name="Abouelleil A."/>
            <person name="Alvarado L."/>
            <person name="Arachchi H.M."/>
            <person name="Berlin A."/>
            <person name="Brown A."/>
            <person name="Chapman S.B."/>
            <person name="Chen Z."/>
            <person name="Dunbar C."/>
            <person name="Freedman E."/>
            <person name="Gearin G."/>
            <person name="Goldberg J."/>
            <person name="Griggs A."/>
            <person name="Gujja S."/>
            <person name="Heiman D."/>
            <person name="Howarth C."/>
            <person name="Larson L."/>
            <person name="Lui A."/>
            <person name="MacDonald P.J.P."/>
            <person name="Montmayeur A."/>
            <person name="Murphy C."/>
            <person name="Neiman D."/>
            <person name="Pearson M."/>
            <person name="Priest M."/>
            <person name="Roberts A."/>
            <person name="Saif S."/>
            <person name="Shea T."/>
            <person name="Shenoy N."/>
            <person name="Sisk P."/>
            <person name="Stolte C."/>
            <person name="Sykes S."/>
            <person name="Wortman J."/>
            <person name="Nusbaum C."/>
            <person name="Birren B."/>
        </authorList>
    </citation>
    <scope>NUCLEOTIDE SEQUENCE [LARGE SCALE GENOMIC DNA]</scope>
    <source>
        <strain evidence="2">HOxBLS</strain>
    </source>
</reference>
<accession>C3X1V0</accession>
<keyword evidence="3" id="KW-1185">Reference proteome</keyword>
<comment type="caution">
    <text evidence="2">The sequence shown here is derived from an EMBL/GenBank/DDBJ whole genome shotgun (WGS) entry which is preliminary data.</text>
</comment>
<dbReference type="InterPro" id="IPR054252">
    <property type="entry name" value="Pam3_gp18"/>
</dbReference>
<protein>
    <recommendedName>
        <fullName evidence="1">Cyanophage baseplate Pam3 plug gp18 domain-containing protein</fullName>
    </recommendedName>
</protein>
<sequence length="104" mass="11687">MADYQIPLQKVPNQSVSCVLSEQPCVIVIRLLGENLYLSLSQNGVPICQNVLLVDRSAIVRAAYTGFIGDLIVIDRYGEANPDWRQWGERFLLLYNPEGYEISG</sequence>
<name>C3X1V0_9BURK</name>
<feature type="domain" description="Cyanophage baseplate Pam3 plug gp18" evidence="1">
    <location>
        <begin position="4"/>
        <end position="96"/>
    </location>
</feature>